<dbReference type="AlphaFoldDB" id="B4FNJ2"/>
<dbReference type="EMBL" id="BT038680">
    <property type="protein sequence ID" value="ACF83685.1"/>
    <property type="molecule type" value="mRNA"/>
</dbReference>
<reference evidence="1" key="1">
    <citation type="journal article" date="2009" name="PLoS Genet.">
        <title>Sequencing, mapping, and analysis of 27,455 maize full-length cDNAs.</title>
        <authorList>
            <person name="Soderlund C."/>
            <person name="Descour A."/>
            <person name="Kudrna D."/>
            <person name="Bomhoff M."/>
            <person name="Boyd L."/>
            <person name="Currie J."/>
            <person name="Angelova A."/>
            <person name="Collura K."/>
            <person name="Wissotski M."/>
            <person name="Ashley E."/>
            <person name="Morrow D."/>
            <person name="Fernandes J."/>
            <person name="Walbot V."/>
            <person name="Yu Y."/>
        </authorList>
    </citation>
    <scope>NUCLEOTIDE SEQUENCE</scope>
    <source>
        <strain evidence="1">B73</strain>
    </source>
</reference>
<evidence type="ECO:0000313" key="1">
    <source>
        <dbReference type="EMBL" id="ACF83685.1"/>
    </source>
</evidence>
<sequence length="50" mass="5565">MWPNTINVPIVPRSNHHACEALLLSRLVSGGMGPNRKEQELWGARTALRS</sequence>
<dbReference type="EMBL" id="BT087083">
    <property type="protein sequence ID" value="ACR37436.1"/>
    <property type="molecule type" value="mRNA"/>
</dbReference>
<accession>B4FNJ2</accession>
<name>B4FNJ2_MAIZE</name>
<proteinExistence type="evidence at transcript level"/>
<protein>
    <submittedName>
        <fullName evidence="1">Uncharacterized protein</fullName>
    </submittedName>
</protein>
<dbReference type="EMBL" id="BT086766">
    <property type="protein sequence ID" value="ACR37119.1"/>
    <property type="molecule type" value="mRNA"/>
</dbReference>
<organism evidence="1">
    <name type="scientific">Zea mays</name>
    <name type="common">Maize</name>
    <dbReference type="NCBI Taxonomy" id="4577"/>
    <lineage>
        <taxon>Eukaryota</taxon>
        <taxon>Viridiplantae</taxon>
        <taxon>Streptophyta</taxon>
        <taxon>Embryophyta</taxon>
        <taxon>Tracheophyta</taxon>
        <taxon>Spermatophyta</taxon>
        <taxon>Magnoliopsida</taxon>
        <taxon>Liliopsida</taxon>
        <taxon>Poales</taxon>
        <taxon>Poaceae</taxon>
        <taxon>PACMAD clade</taxon>
        <taxon>Panicoideae</taxon>
        <taxon>Andropogonodae</taxon>
        <taxon>Andropogoneae</taxon>
        <taxon>Tripsacinae</taxon>
        <taxon>Zea</taxon>
    </lineage>
</organism>